<dbReference type="AlphaFoldDB" id="A0A1G8X4W3"/>
<evidence type="ECO:0000259" key="3">
    <source>
        <dbReference type="PROSITE" id="PS51186"/>
    </source>
</evidence>
<dbReference type="EMBL" id="FNEM01000014">
    <property type="protein sequence ID" value="SDJ85511.1"/>
    <property type="molecule type" value="Genomic_DNA"/>
</dbReference>
<dbReference type="InterPro" id="IPR016181">
    <property type="entry name" value="Acyl_CoA_acyltransferase"/>
</dbReference>
<dbReference type="PROSITE" id="PS51186">
    <property type="entry name" value="GNAT"/>
    <property type="match status" value="1"/>
</dbReference>
<evidence type="ECO:0000313" key="5">
    <source>
        <dbReference type="Proteomes" id="UP000199527"/>
    </source>
</evidence>
<gene>
    <name evidence="4" type="ORF">SAMN04488540_11485</name>
</gene>
<dbReference type="InterPro" id="IPR050832">
    <property type="entry name" value="Bact_Acetyltransf"/>
</dbReference>
<dbReference type="Gene3D" id="3.40.630.30">
    <property type="match status" value="1"/>
</dbReference>
<organism evidence="4 5">
    <name type="scientific">Ferrimonas sediminum</name>
    <dbReference type="NCBI Taxonomy" id="718193"/>
    <lineage>
        <taxon>Bacteria</taxon>
        <taxon>Pseudomonadati</taxon>
        <taxon>Pseudomonadota</taxon>
        <taxon>Gammaproteobacteria</taxon>
        <taxon>Alteromonadales</taxon>
        <taxon>Ferrimonadaceae</taxon>
        <taxon>Ferrimonas</taxon>
    </lineage>
</organism>
<dbReference type="Proteomes" id="UP000199527">
    <property type="component" value="Unassembled WGS sequence"/>
</dbReference>
<feature type="domain" description="N-acetyltransferase" evidence="3">
    <location>
        <begin position="1"/>
        <end position="135"/>
    </location>
</feature>
<name>A0A1G8X4W3_9GAMM</name>
<dbReference type="Pfam" id="PF13508">
    <property type="entry name" value="Acetyltransf_7"/>
    <property type="match status" value="1"/>
</dbReference>
<dbReference type="InterPro" id="IPR000182">
    <property type="entry name" value="GNAT_dom"/>
</dbReference>
<accession>A0A1G8X4W3</accession>
<dbReference type="PANTHER" id="PTHR43877">
    <property type="entry name" value="AMINOALKYLPHOSPHONATE N-ACETYLTRANSFERASE-RELATED-RELATED"/>
    <property type="match status" value="1"/>
</dbReference>
<keyword evidence="5" id="KW-1185">Reference proteome</keyword>
<evidence type="ECO:0000256" key="1">
    <source>
        <dbReference type="ARBA" id="ARBA00022679"/>
    </source>
</evidence>
<protein>
    <submittedName>
        <fullName evidence="4">Acetyltransferase (GNAT) family protein</fullName>
    </submittedName>
</protein>
<proteinExistence type="predicted"/>
<sequence length="139" mass="16272">MFDAPPPELVDTLRGRIRDFNRQHWPEVTRKPLAVAVHNDEGELLGGASGSSFGHWLQLDWLWVDPAMQGQGLGQQLLTEFERQGHQRGCRWCLLDTLEFQAKPFYQKRGYKEVWQQHDYPLTGQRSYLVKAFTEERFV</sequence>
<dbReference type="GO" id="GO:0016747">
    <property type="term" value="F:acyltransferase activity, transferring groups other than amino-acyl groups"/>
    <property type="evidence" value="ECO:0007669"/>
    <property type="project" value="InterPro"/>
</dbReference>
<evidence type="ECO:0000313" key="4">
    <source>
        <dbReference type="EMBL" id="SDJ85511.1"/>
    </source>
</evidence>
<keyword evidence="2" id="KW-0012">Acyltransferase</keyword>
<reference evidence="5" key="1">
    <citation type="submission" date="2016-10" db="EMBL/GenBank/DDBJ databases">
        <authorList>
            <person name="Varghese N."/>
            <person name="Submissions S."/>
        </authorList>
    </citation>
    <scope>NUCLEOTIDE SEQUENCE [LARGE SCALE GENOMIC DNA]</scope>
    <source>
        <strain evidence="5">DSM 23317</strain>
    </source>
</reference>
<dbReference type="PANTHER" id="PTHR43877:SF2">
    <property type="entry name" value="AMINOALKYLPHOSPHONATE N-ACETYLTRANSFERASE-RELATED"/>
    <property type="match status" value="1"/>
</dbReference>
<keyword evidence="1 4" id="KW-0808">Transferase</keyword>
<evidence type="ECO:0000256" key="2">
    <source>
        <dbReference type="ARBA" id="ARBA00023315"/>
    </source>
</evidence>
<dbReference type="SUPFAM" id="SSF55729">
    <property type="entry name" value="Acyl-CoA N-acyltransferases (Nat)"/>
    <property type="match status" value="1"/>
</dbReference>